<protein>
    <submittedName>
        <fullName evidence="2">Uncharacterized protein</fullName>
    </submittedName>
</protein>
<organism evidence="2 3">
    <name type="scientific">Candidatus Marinarcus aquaticus</name>
    <dbReference type="NCBI Taxonomy" id="2044504"/>
    <lineage>
        <taxon>Bacteria</taxon>
        <taxon>Pseudomonadati</taxon>
        <taxon>Campylobacterota</taxon>
        <taxon>Epsilonproteobacteria</taxon>
        <taxon>Campylobacterales</taxon>
        <taxon>Arcobacteraceae</taxon>
        <taxon>Candidatus Marinarcus</taxon>
    </lineage>
</organism>
<gene>
    <name evidence="2" type="ORF">CRV04_09515</name>
</gene>
<evidence type="ECO:0000313" key="3">
    <source>
        <dbReference type="Proteomes" id="UP000290657"/>
    </source>
</evidence>
<proteinExistence type="predicted"/>
<dbReference type="Proteomes" id="UP000290657">
    <property type="component" value="Unassembled WGS sequence"/>
</dbReference>
<dbReference type="AlphaFoldDB" id="A0A4Q0XNK4"/>
<comment type="caution">
    <text evidence="2">The sequence shown here is derived from an EMBL/GenBank/DDBJ whole genome shotgun (WGS) entry which is preliminary data.</text>
</comment>
<dbReference type="Gene3D" id="1.25.40.10">
    <property type="entry name" value="Tetratricopeptide repeat domain"/>
    <property type="match status" value="2"/>
</dbReference>
<dbReference type="InterPro" id="IPR011990">
    <property type="entry name" value="TPR-like_helical_dom_sf"/>
</dbReference>
<accession>A0A4Q0XNK4</accession>
<dbReference type="OrthoDB" id="5347221at2"/>
<keyword evidence="1" id="KW-0802">TPR repeat</keyword>
<evidence type="ECO:0000313" key="2">
    <source>
        <dbReference type="EMBL" id="RXJ56271.1"/>
    </source>
</evidence>
<feature type="repeat" description="TPR" evidence="1">
    <location>
        <begin position="462"/>
        <end position="495"/>
    </location>
</feature>
<dbReference type="PROSITE" id="PS50005">
    <property type="entry name" value="TPR"/>
    <property type="match status" value="1"/>
</dbReference>
<name>A0A4Q0XNK4_9BACT</name>
<dbReference type="InterPro" id="IPR019734">
    <property type="entry name" value="TPR_rpt"/>
</dbReference>
<sequence length="665" mass="78396">MKSLLIFLSLFFVAQAQKDFYYSYIDSSGAQIKSQEKQEMKDGYATLENIKKIARDDNLEEAYKRLLSFKGRNNLTLLNSDIILLESEFLLKKRLKSFAVKGAKYLEDSINSSAIAEEDLPRAYMLLVELKLAANKPDDARYFVDVIINNFDTPIINAYGKIYLAKLYEYKKEYKKAIKVLYEVLTKTTNIDVATVVADELFDVYILDDQKPEAYKLAKQVLNKNMDYYANDSFLAITKVKKLIKSDMPEFAAQILEALLERTKNLESIETFKFELAETYMLMYDGTMKYLNKAKELYKDVLNDYPDGRYTQQAKMIIDEILMREGKIEPAVLNSKYYESASMQQKVLMQEIVNAMKKEQYELILRSQKVYKKISDTIFNRFGYKNLEDVLDKVRVLLIKQYLIENKCNDLNAALNKTRKETMVKLIEDDFLKYKFFECLLEYPNEKGYNMAKEGLFNSRDAQVYTYLERVAYKLGDYEEALDFSQKVEMLNDQEASQKEFLYRFQVLNALQNPLRMRRFFNYAFQNPLLIENNQDNPLILDFYYQYYFYLLDMNETAQANTILNELYEKQKEYKAFIYSPSIEIELAKRAKENQNYLKAIAYLQESITNTRRIKNNELAQVYYEMIKLYELTNNQTKKDEVLQQCKALDPATTTSLYKKMCDEM</sequence>
<keyword evidence="3" id="KW-1185">Reference proteome</keyword>
<dbReference type="RefSeq" id="WP_128996614.1">
    <property type="nucleotide sequence ID" value="NZ_PDKN01000006.1"/>
</dbReference>
<evidence type="ECO:0000256" key="1">
    <source>
        <dbReference type="PROSITE-ProRule" id="PRU00339"/>
    </source>
</evidence>
<dbReference type="SUPFAM" id="SSF48452">
    <property type="entry name" value="TPR-like"/>
    <property type="match status" value="1"/>
</dbReference>
<dbReference type="EMBL" id="PDKN01000006">
    <property type="protein sequence ID" value="RXJ56271.1"/>
    <property type="molecule type" value="Genomic_DNA"/>
</dbReference>
<reference evidence="2 3" key="1">
    <citation type="submission" date="2017-10" db="EMBL/GenBank/DDBJ databases">
        <title>Genomics of the genus Arcobacter.</title>
        <authorList>
            <person name="Perez-Cataluna A."/>
            <person name="Figueras M.J."/>
        </authorList>
    </citation>
    <scope>NUCLEOTIDE SEQUENCE [LARGE SCALE GENOMIC DNA]</scope>
    <source>
        <strain evidence="2 3">CECT 8987</strain>
    </source>
</reference>